<keyword evidence="1" id="KW-0378">Hydrolase</keyword>
<reference evidence="3 4" key="1">
    <citation type="journal article" date="2023" name="Int. J. Syst. Evol. Microbiol.">
        <title>Arthrobacter mangrovi sp. nov., an actinobacterium isolated from the rhizosphere of a mangrove.</title>
        <authorList>
            <person name="Hamada M."/>
            <person name="Saitou S."/>
            <person name="Enomoto N."/>
            <person name="Nanri K."/>
            <person name="Hidaka K."/>
            <person name="Miura T."/>
            <person name="Tamura T."/>
        </authorList>
    </citation>
    <scope>NUCLEOTIDE SEQUENCE [LARGE SCALE GENOMIC DNA]</scope>
    <source>
        <strain evidence="3 4">NBRC 112813</strain>
    </source>
</reference>
<dbReference type="RefSeq" id="WP_264797022.1">
    <property type="nucleotide sequence ID" value="NZ_BRVS01000026.1"/>
</dbReference>
<gene>
    <name evidence="3" type="ORF">AHIS1636_33730</name>
</gene>
<sequence length="318" mass="34661">MALDEATIQFLAAAAEAAGPDAKPMWEMEPAQARATSAAMNEMFGKGPDMHRTEDHTLTGYDGGTFAVRVHVPTKRPAGLFLYLHGGGWVVGDIDGYDTLGRQLAEKTGNAVVLVNYRKAPEKRFPAAVEDSWTALQWAAAHLEDIAGSRVPLFVGGDSAGGNLSAVMALRARDEGGPQLAGQMLIYPVTDADFSRLSYDEPENQTLLTKEFMIWFWDHYAPTPEDRAHPHASPLRADSLENLPPALVVTAAHDVLRDEGEAYAQRLQEAGVDVEFHRWPGQMHGFFSMVNVLPASAEVMDLVARRVRDLSAEPALEA</sequence>
<dbReference type="EMBL" id="BRVS01000026">
    <property type="protein sequence ID" value="GLB68930.1"/>
    <property type="molecule type" value="Genomic_DNA"/>
</dbReference>
<feature type="domain" description="Alpha/beta hydrolase fold-3" evidence="2">
    <location>
        <begin position="82"/>
        <end position="287"/>
    </location>
</feature>
<dbReference type="PANTHER" id="PTHR48081">
    <property type="entry name" value="AB HYDROLASE SUPERFAMILY PROTEIN C4A8.06C"/>
    <property type="match status" value="1"/>
</dbReference>
<dbReference type="Pfam" id="PF07859">
    <property type="entry name" value="Abhydrolase_3"/>
    <property type="match status" value="1"/>
</dbReference>
<protein>
    <submittedName>
        <fullName evidence="3">Esterase</fullName>
    </submittedName>
</protein>
<evidence type="ECO:0000313" key="3">
    <source>
        <dbReference type="EMBL" id="GLB68930.1"/>
    </source>
</evidence>
<dbReference type="Proteomes" id="UP001209654">
    <property type="component" value="Unassembled WGS sequence"/>
</dbReference>
<comment type="caution">
    <text evidence="3">The sequence shown here is derived from an EMBL/GenBank/DDBJ whole genome shotgun (WGS) entry which is preliminary data.</text>
</comment>
<dbReference type="InterPro" id="IPR013094">
    <property type="entry name" value="AB_hydrolase_3"/>
</dbReference>
<name>A0ABQ5MY50_9MICC</name>
<evidence type="ECO:0000259" key="2">
    <source>
        <dbReference type="Pfam" id="PF07859"/>
    </source>
</evidence>
<organism evidence="3 4">
    <name type="scientific">Arthrobacter mangrovi</name>
    <dbReference type="NCBI Taxonomy" id="2966350"/>
    <lineage>
        <taxon>Bacteria</taxon>
        <taxon>Bacillati</taxon>
        <taxon>Actinomycetota</taxon>
        <taxon>Actinomycetes</taxon>
        <taxon>Micrococcales</taxon>
        <taxon>Micrococcaceae</taxon>
        <taxon>Arthrobacter</taxon>
    </lineage>
</organism>
<dbReference type="InterPro" id="IPR029058">
    <property type="entry name" value="AB_hydrolase_fold"/>
</dbReference>
<keyword evidence="4" id="KW-1185">Reference proteome</keyword>
<accession>A0ABQ5MY50</accession>
<evidence type="ECO:0000256" key="1">
    <source>
        <dbReference type="ARBA" id="ARBA00022801"/>
    </source>
</evidence>
<dbReference type="SUPFAM" id="SSF53474">
    <property type="entry name" value="alpha/beta-Hydrolases"/>
    <property type="match status" value="1"/>
</dbReference>
<dbReference type="InterPro" id="IPR050300">
    <property type="entry name" value="GDXG_lipolytic_enzyme"/>
</dbReference>
<evidence type="ECO:0000313" key="4">
    <source>
        <dbReference type="Proteomes" id="UP001209654"/>
    </source>
</evidence>
<dbReference type="Gene3D" id="3.40.50.1820">
    <property type="entry name" value="alpha/beta hydrolase"/>
    <property type="match status" value="1"/>
</dbReference>
<dbReference type="PANTHER" id="PTHR48081:SF8">
    <property type="entry name" value="ALPHA_BETA HYDROLASE FOLD-3 DOMAIN-CONTAINING PROTEIN-RELATED"/>
    <property type="match status" value="1"/>
</dbReference>
<proteinExistence type="predicted"/>